<dbReference type="InterPro" id="IPR029045">
    <property type="entry name" value="ClpP/crotonase-like_dom_sf"/>
</dbReference>
<gene>
    <name evidence="2" type="ORF">AAY24_02035</name>
</gene>
<evidence type="ECO:0000256" key="1">
    <source>
        <dbReference type="ARBA" id="ARBA00005254"/>
    </source>
</evidence>
<dbReference type="KEGG" id="seds:AAY24_02035"/>
<keyword evidence="3" id="KW-1185">Reference proteome</keyword>
<dbReference type="Gene3D" id="3.90.226.10">
    <property type="entry name" value="2-enoyl-CoA Hydratase, Chain A, domain 1"/>
    <property type="match status" value="1"/>
</dbReference>
<dbReference type="InterPro" id="IPR001753">
    <property type="entry name" value="Enoyl-CoA_hydra/iso"/>
</dbReference>
<dbReference type="GO" id="GO:0006635">
    <property type="term" value="P:fatty acid beta-oxidation"/>
    <property type="evidence" value="ECO:0007669"/>
    <property type="project" value="TreeGrafter"/>
</dbReference>
<organism evidence="2 3">
    <name type="scientific">Sedimenticola thiotaurini</name>
    <dbReference type="NCBI Taxonomy" id="1543721"/>
    <lineage>
        <taxon>Bacteria</taxon>
        <taxon>Pseudomonadati</taxon>
        <taxon>Pseudomonadota</taxon>
        <taxon>Gammaproteobacteria</taxon>
        <taxon>Chromatiales</taxon>
        <taxon>Sedimenticolaceae</taxon>
        <taxon>Sedimenticola</taxon>
    </lineage>
</organism>
<dbReference type="PANTHER" id="PTHR11941:SF54">
    <property type="entry name" value="ENOYL-COA HYDRATASE, MITOCHONDRIAL"/>
    <property type="match status" value="1"/>
</dbReference>
<dbReference type="EMBL" id="CP011412">
    <property type="protein sequence ID" value="AKH19326.1"/>
    <property type="molecule type" value="Genomic_DNA"/>
</dbReference>
<reference evidence="2 3" key="1">
    <citation type="journal article" date="2015" name="Genome Announc.">
        <title>Complete Genome Sequence of Sedimenticola thiotaurini Strain SIP-G1, a Polyphosphate- and Polyhydroxyalkanoate-Accumulating Sulfur-Oxidizing Gammaproteobacterium Isolated from Salt Marsh Sediments.</title>
        <authorList>
            <person name="Flood B.E."/>
            <person name="Jones D.S."/>
            <person name="Bailey J.V."/>
        </authorList>
    </citation>
    <scope>NUCLEOTIDE SEQUENCE [LARGE SCALE GENOMIC DNA]</scope>
    <source>
        <strain evidence="2 3">SIP-G1</strain>
    </source>
</reference>
<dbReference type="Gene3D" id="6.20.390.30">
    <property type="match status" value="1"/>
</dbReference>
<evidence type="ECO:0000313" key="3">
    <source>
        <dbReference type="Proteomes" id="UP000034410"/>
    </source>
</evidence>
<accession>A0A0F7JS78</accession>
<dbReference type="GO" id="GO:0003824">
    <property type="term" value="F:catalytic activity"/>
    <property type="evidence" value="ECO:0007669"/>
    <property type="project" value="UniProtKB-ARBA"/>
</dbReference>
<dbReference type="NCBIfam" id="NF006452">
    <property type="entry name" value="PRK08788.1"/>
    <property type="match status" value="1"/>
</dbReference>
<dbReference type="OrthoDB" id="9802362at2"/>
<name>A0A0F7JS78_9GAMM</name>
<evidence type="ECO:0000313" key="2">
    <source>
        <dbReference type="EMBL" id="AKH19326.1"/>
    </source>
</evidence>
<dbReference type="Proteomes" id="UP000034410">
    <property type="component" value="Chromosome"/>
</dbReference>
<protein>
    <submittedName>
        <fullName evidence="2">Enoyl-CoA hydratase</fullName>
    </submittedName>
</protein>
<dbReference type="AlphaFoldDB" id="A0A0F7JS78"/>
<sequence length="305" mass="34194">MKQQIVKLADPRELTHVKVEFDPEYHAVWAKLSFPDRPCISTDLIRDLQQVQNQVSSMARKGNDANDPNRLRYQILSSDLPGVFCLGGDLELFIQLIRQGDRERLATYAKDCIDILYASISGYGLPFTTIALVQGETLGGGFEAALAANVLIAEKSAKFGFPETVFGMFPGMGAFSFLARRIAPAIAKRIITSGKVYTADELFELGVVDKVVKDGQGVEAVHEFIRHQRVRSSGFEGLERVVEQFNPLSYQELMDVVNIWVETAMQLSDKNLRLMEYLVNAQNKRWSSMPRANSTLEQIRESRVG</sequence>
<dbReference type="CDD" id="cd06558">
    <property type="entry name" value="crotonase-like"/>
    <property type="match status" value="1"/>
</dbReference>
<dbReference type="SUPFAM" id="SSF52096">
    <property type="entry name" value="ClpP/crotonase"/>
    <property type="match status" value="1"/>
</dbReference>
<dbReference type="PANTHER" id="PTHR11941">
    <property type="entry name" value="ENOYL-COA HYDRATASE-RELATED"/>
    <property type="match status" value="1"/>
</dbReference>
<comment type="similarity">
    <text evidence="1">Belongs to the enoyl-CoA hydratase/isomerase family.</text>
</comment>
<dbReference type="Pfam" id="PF00378">
    <property type="entry name" value="ECH_1"/>
    <property type="match status" value="1"/>
</dbReference>
<proteinExistence type="inferred from homology"/>
<dbReference type="RefSeq" id="WP_046858265.1">
    <property type="nucleotide sequence ID" value="NZ_CP011412.1"/>
</dbReference>